<dbReference type="InterPro" id="IPR011009">
    <property type="entry name" value="Kinase-like_dom_sf"/>
</dbReference>
<evidence type="ECO:0000259" key="1">
    <source>
        <dbReference type="Pfam" id="PF01636"/>
    </source>
</evidence>
<name>A0A5C8PR11_9HYPH</name>
<protein>
    <submittedName>
        <fullName evidence="2">Phosphotransferase family protein</fullName>
    </submittedName>
</protein>
<dbReference type="InterPro" id="IPR002575">
    <property type="entry name" value="Aminoglycoside_PTrfase"/>
</dbReference>
<dbReference type="GO" id="GO:0016740">
    <property type="term" value="F:transferase activity"/>
    <property type="evidence" value="ECO:0007669"/>
    <property type="project" value="UniProtKB-KW"/>
</dbReference>
<dbReference type="InterPro" id="IPR041726">
    <property type="entry name" value="ACAD10_11_N"/>
</dbReference>
<dbReference type="Proteomes" id="UP000321638">
    <property type="component" value="Unassembled WGS sequence"/>
</dbReference>
<dbReference type="Gene3D" id="3.30.200.20">
    <property type="entry name" value="Phosphorylase Kinase, domain 1"/>
    <property type="match status" value="1"/>
</dbReference>
<proteinExistence type="predicted"/>
<evidence type="ECO:0000313" key="2">
    <source>
        <dbReference type="EMBL" id="TXL77210.1"/>
    </source>
</evidence>
<dbReference type="PANTHER" id="PTHR21310">
    <property type="entry name" value="AMINOGLYCOSIDE PHOSPHOTRANSFERASE-RELATED-RELATED"/>
    <property type="match status" value="1"/>
</dbReference>
<dbReference type="RefSeq" id="WP_147846911.1">
    <property type="nucleotide sequence ID" value="NZ_VDUZ01000009.1"/>
</dbReference>
<keyword evidence="2" id="KW-0808">Transferase</keyword>
<dbReference type="Pfam" id="PF01636">
    <property type="entry name" value="APH"/>
    <property type="match status" value="1"/>
</dbReference>
<gene>
    <name evidence="2" type="ORF">FHP25_10635</name>
</gene>
<organism evidence="2 3">
    <name type="scientific">Vineibacter terrae</name>
    <dbReference type="NCBI Taxonomy" id="2586908"/>
    <lineage>
        <taxon>Bacteria</taxon>
        <taxon>Pseudomonadati</taxon>
        <taxon>Pseudomonadota</taxon>
        <taxon>Alphaproteobacteria</taxon>
        <taxon>Hyphomicrobiales</taxon>
        <taxon>Vineibacter</taxon>
    </lineage>
</organism>
<dbReference type="OrthoDB" id="3806873at2"/>
<dbReference type="EMBL" id="VDUZ01000009">
    <property type="protein sequence ID" value="TXL77210.1"/>
    <property type="molecule type" value="Genomic_DNA"/>
</dbReference>
<dbReference type="SUPFAM" id="SSF56112">
    <property type="entry name" value="Protein kinase-like (PK-like)"/>
    <property type="match status" value="1"/>
</dbReference>
<dbReference type="Gene3D" id="3.90.1200.10">
    <property type="match status" value="1"/>
</dbReference>
<dbReference type="CDD" id="cd05154">
    <property type="entry name" value="ACAD10_11_N-like"/>
    <property type="match status" value="1"/>
</dbReference>
<dbReference type="InterPro" id="IPR051678">
    <property type="entry name" value="AGP_Transferase"/>
</dbReference>
<evidence type="ECO:0000313" key="3">
    <source>
        <dbReference type="Proteomes" id="UP000321638"/>
    </source>
</evidence>
<keyword evidence="3" id="KW-1185">Reference proteome</keyword>
<comment type="caution">
    <text evidence="2">The sequence shown here is derived from an EMBL/GenBank/DDBJ whole genome shotgun (WGS) entry which is preliminary data.</text>
</comment>
<reference evidence="2 3" key="1">
    <citation type="submission" date="2019-06" db="EMBL/GenBank/DDBJ databases">
        <title>New taxonomy in bacterial strain CC-CFT640, isolated from vineyard.</title>
        <authorList>
            <person name="Lin S.-Y."/>
            <person name="Tsai C.-F."/>
            <person name="Young C.-C."/>
        </authorList>
    </citation>
    <scope>NUCLEOTIDE SEQUENCE [LARGE SCALE GENOMIC DNA]</scope>
    <source>
        <strain evidence="2 3">CC-CFT640</strain>
    </source>
</reference>
<accession>A0A5C8PR11</accession>
<sequence length="343" mass="38041">MSANQTDATDAAVSGMLPRLGAWSRQTYGAGAVVESVRSLGGHSAVTIGFDVRVEGRIVQRLVLKAPPVGVNRKNNFDVLRQVPILRLLQQQGIPAPRAVHWSEDERHFGSPYLMMSRLEGASLPDLFGPQSGLGVADAAGLFAEPVRALARLHAIDARSGLAGWNAVRLPPAEIDHWVQVLRKSSNADWIALGLDVRDRLHRTTPDDVPIGIVHGDFYSNNWVFDGRRLSGIVDWEGASIGPSLLDLGWVAMMYDKASWGPIRRRTMDWHPGPDFFVSLYRSLSPLDLSRIGWYRALAGYRLACITTYYYERHRTGKVDNPAWEVLGESVPFMLHRAMDLLA</sequence>
<feature type="domain" description="Aminoglycoside phosphotransferase" evidence="1">
    <location>
        <begin position="60"/>
        <end position="268"/>
    </location>
</feature>
<dbReference type="AlphaFoldDB" id="A0A5C8PR11"/>